<accession>A0ABY7CRS1</accession>
<dbReference type="EMBL" id="CP110428">
    <property type="protein sequence ID" value="WAQ87172.1"/>
    <property type="molecule type" value="Genomic_DNA"/>
</dbReference>
<feature type="compositionally biased region" description="Low complexity" evidence="1">
    <location>
        <begin position="23"/>
        <end position="39"/>
    </location>
</feature>
<protein>
    <submittedName>
        <fullName evidence="2">Uncharacterized protein</fullName>
    </submittedName>
</protein>
<proteinExistence type="predicted"/>
<name>A0ABY7CRS1_9BASI</name>
<gene>
    <name evidence="2" type="ORF">PtA15_8A73</name>
</gene>
<reference evidence="2" key="1">
    <citation type="submission" date="2022-10" db="EMBL/GenBank/DDBJ databases">
        <title>Puccinia triticina Genome sequencing and assembly.</title>
        <authorList>
            <person name="Li C."/>
        </authorList>
    </citation>
    <scope>NUCLEOTIDE SEQUENCE</scope>
    <source>
        <strain evidence="2">Pt15</strain>
    </source>
</reference>
<dbReference type="RefSeq" id="XP_053022727.1">
    <property type="nucleotide sequence ID" value="XM_053172200.1"/>
</dbReference>
<feature type="compositionally biased region" description="Low complexity" evidence="1">
    <location>
        <begin position="74"/>
        <end position="89"/>
    </location>
</feature>
<dbReference type="GeneID" id="77813084"/>
<sequence>MADEARRSHAPRAAASRAREAARSPGCCARRSSCAAVAAPRGAKTGAPVPIPASVQTRPRAHPAPRPRVPGPRPTTAASRARTQARASAEGLLRPRKPTSTGHASQAHTWTTRWAADGDDFGSM</sequence>
<feature type="region of interest" description="Disordered" evidence="1">
    <location>
        <begin position="1"/>
        <end position="124"/>
    </location>
</feature>
<feature type="compositionally biased region" description="Polar residues" evidence="1">
    <location>
        <begin position="98"/>
        <end position="112"/>
    </location>
</feature>
<evidence type="ECO:0000256" key="1">
    <source>
        <dbReference type="SAM" id="MobiDB-lite"/>
    </source>
</evidence>
<keyword evidence="3" id="KW-1185">Reference proteome</keyword>
<dbReference type="Proteomes" id="UP001164743">
    <property type="component" value="Chromosome 8A"/>
</dbReference>
<evidence type="ECO:0000313" key="3">
    <source>
        <dbReference type="Proteomes" id="UP001164743"/>
    </source>
</evidence>
<evidence type="ECO:0000313" key="2">
    <source>
        <dbReference type="EMBL" id="WAQ87172.1"/>
    </source>
</evidence>
<organism evidence="2 3">
    <name type="scientific">Puccinia triticina</name>
    <dbReference type="NCBI Taxonomy" id="208348"/>
    <lineage>
        <taxon>Eukaryota</taxon>
        <taxon>Fungi</taxon>
        <taxon>Dikarya</taxon>
        <taxon>Basidiomycota</taxon>
        <taxon>Pucciniomycotina</taxon>
        <taxon>Pucciniomycetes</taxon>
        <taxon>Pucciniales</taxon>
        <taxon>Pucciniaceae</taxon>
        <taxon>Puccinia</taxon>
    </lineage>
</organism>